<reference evidence="3" key="1">
    <citation type="submission" date="2015-01" db="EMBL/GenBank/DDBJ databases">
        <title>The Genome Sequence of Cryptococcus gattii CA1280.</title>
        <authorList>
            <consortium name="The Broad Institute Genomics Platform"/>
            <person name="Cuomo C."/>
            <person name="Litvintseva A."/>
            <person name="Chen Y."/>
            <person name="Heitman J."/>
            <person name="Sun S."/>
            <person name="Springer D."/>
            <person name="Dromer F."/>
            <person name="Young S."/>
            <person name="Zeng Q."/>
            <person name="Gargeya S."/>
            <person name="Abouelleil A."/>
            <person name="Alvarado L."/>
            <person name="Chapman S.B."/>
            <person name="Gainer-Dewar J."/>
            <person name="Goldberg J."/>
            <person name="Griggs A."/>
            <person name="Gujja S."/>
            <person name="Hansen M."/>
            <person name="Howarth C."/>
            <person name="Imamovic A."/>
            <person name="Larimer J."/>
            <person name="Murphy C."/>
            <person name="Naylor J."/>
            <person name="Pearson M."/>
            <person name="Priest M."/>
            <person name="Roberts A."/>
            <person name="Saif S."/>
            <person name="Shea T."/>
            <person name="Sykes S."/>
            <person name="Wortman J."/>
            <person name="Nusbaum C."/>
            <person name="Birren B."/>
        </authorList>
    </citation>
    <scope>NUCLEOTIDE SEQUENCE [LARGE SCALE GENOMIC DNA]</scope>
    <source>
        <strain evidence="3">CA1280</strain>
    </source>
</reference>
<sequence>MSPQMSVLGFLPPILLQTAVCWNPAQQVRMEPLLLAPPLPRTLLPSLRSRLSNNAEKNERSKRRSSLPRRWVRDDSRKRSFLGVRDGQSSKS</sequence>
<accession>A0A0D0V9K4</accession>
<feature type="chain" id="PRO_5002223193" description="Secreted protein" evidence="2">
    <location>
        <begin position="22"/>
        <end position="92"/>
    </location>
</feature>
<evidence type="ECO:0000256" key="2">
    <source>
        <dbReference type="SAM" id="SignalP"/>
    </source>
</evidence>
<name>A0A0D0V9K4_CRYGA</name>
<protein>
    <recommendedName>
        <fullName evidence="4">Secreted protein</fullName>
    </recommendedName>
</protein>
<keyword evidence="2" id="KW-0732">Signal</keyword>
<dbReference type="EMBL" id="KN848008">
    <property type="protein sequence ID" value="KIR44221.1"/>
    <property type="molecule type" value="Genomic_DNA"/>
</dbReference>
<dbReference type="HOGENOM" id="CLU_2413198_0_0_1"/>
<proteinExistence type="predicted"/>
<gene>
    <name evidence="3" type="ORF">I312_06591</name>
</gene>
<dbReference type="AlphaFoldDB" id="A0A0D0V9K4"/>
<feature type="region of interest" description="Disordered" evidence="1">
    <location>
        <begin position="47"/>
        <end position="71"/>
    </location>
</feature>
<evidence type="ECO:0000256" key="1">
    <source>
        <dbReference type="SAM" id="MobiDB-lite"/>
    </source>
</evidence>
<evidence type="ECO:0008006" key="4">
    <source>
        <dbReference type="Google" id="ProtNLM"/>
    </source>
</evidence>
<organism evidence="3">
    <name type="scientific">Cryptococcus bacillisporus CA1280</name>
    <dbReference type="NCBI Taxonomy" id="1296109"/>
    <lineage>
        <taxon>Eukaryota</taxon>
        <taxon>Fungi</taxon>
        <taxon>Dikarya</taxon>
        <taxon>Basidiomycota</taxon>
        <taxon>Agaricomycotina</taxon>
        <taxon>Tremellomycetes</taxon>
        <taxon>Tremellales</taxon>
        <taxon>Cryptococcaceae</taxon>
        <taxon>Cryptococcus</taxon>
        <taxon>Cryptococcus gattii species complex</taxon>
    </lineage>
</organism>
<evidence type="ECO:0000313" key="3">
    <source>
        <dbReference type="EMBL" id="KIR44221.1"/>
    </source>
</evidence>
<feature type="signal peptide" evidence="2">
    <location>
        <begin position="1"/>
        <end position="21"/>
    </location>
</feature>